<dbReference type="eggNOG" id="COG0346">
    <property type="taxonomic scope" value="Bacteria"/>
</dbReference>
<evidence type="ECO:0000313" key="2">
    <source>
        <dbReference type="EMBL" id="APW44524.1"/>
    </source>
</evidence>
<dbReference type="PROSITE" id="PS51819">
    <property type="entry name" value="VOC"/>
    <property type="match status" value="1"/>
</dbReference>
<protein>
    <submittedName>
        <fullName evidence="2">Glyoxalase/bleomycin resistance/dioxygenase family protein</fullName>
    </submittedName>
</protein>
<keyword evidence="2" id="KW-0223">Dioxygenase</keyword>
<dbReference type="InterPro" id="IPR037523">
    <property type="entry name" value="VOC_core"/>
</dbReference>
<dbReference type="EMBL" id="CP019239">
    <property type="protein sequence ID" value="APW44524.1"/>
    <property type="molecule type" value="Genomic_DNA"/>
</dbReference>
<dbReference type="Pfam" id="PF00903">
    <property type="entry name" value="Glyoxalase"/>
    <property type="match status" value="1"/>
</dbReference>
<accession>A0A1P8KES1</accession>
<keyword evidence="2" id="KW-0560">Oxidoreductase</keyword>
<name>A0A1P8KES1_9BURK</name>
<evidence type="ECO:0000313" key="3">
    <source>
        <dbReference type="Proteomes" id="UP000186110"/>
    </source>
</evidence>
<feature type="domain" description="VOC" evidence="1">
    <location>
        <begin position="5"/>
        <end position="124"/>
    </location>
</feature>
<dbReference type="AlphaFoldDB" id="A0A1P8KES1"/>
<dbReference type="KEGG" id="rsb:RS694_19700"/>
<dbReference type="Proteomes" id="UP000186110">
    <property type="component" value="Chromosome"/>
</dbReference>
<dbReference type="InterPro" id="IPR029068">
    <property type="entry name" value="Glyas_Bleomycin-R_OHBP_Dase"/>
</dbReference>
<dbReference type="RefSeq" id="WP_029708210.1">
    <property type="nucleotide sequence ID" value="NZ_CP019239.1"/>
</dbReference>
<dbReference type="InterPro" id="IPR004360">
    <property type="entry name" value="Glyas_Fos-R_dOase_dom"/>
</dbReference>
<keyword evidence="3" id="KW-1185">Reference proteome</keyword>
<dbReference type="STRING" id="1484693.RS694_19700"/>
<dbReference type="GO" id="GO:0051213">
    <property type="term" value="F:dioxygenase activity"/>
    <property type="evidence" value="ECO:0007669"/>
    <property type="project" value="UniProtKB-KW"/>
</dbReference>
<proteinExistence type="predicted"/>
<sequence>MKFASVRLVTGDPASVDKLVYFYTRLTGVAATRPVPDFAELRIAGLVLAISTERMVQQFNAGAARAAANRSAILEFEVDDVDALHQQLGEATLDTAMPPTTMPWGNRSMLLRDPDGNVVNVFSRPMAKLQEVPHAA</sequence>
<organism evidence="2 3">
    <name type="scientific">Rhodoferax saidenbachensis</name>
    <dbReference type="NCBI Taxonomy" id="1484693"/>
    <lineage>
        <taxon>Bacteria</taxon>
        <taxon>Pseudomonadati</taxon>
        <taxon>Pseudomonadota</taxon>
        <taxon>Betaproteobacteria</taxon>
        <taxon>Burkholderiales</taxon>
        <taxon>Comamonadaceae</taxon>
        <taxon>Rhodoferax</taxon>
    </lineage>
</organism>
<dbReference type="SUPFAM" id="SSF54593">
    <property type="entry name" value="Glyoxalase/Bleomycin resistance protein/Dihydroxybiphenyl dioxygenase"/>
    <property type="match status" value="1"/>
</dbReference>
<dbReference type="Gene3D" id="3.10.180.10">
    <property type="entry name" value="2,3-Dihydroxybiphenyl 1,2-Dioxygenase, domain 1"/>
    <property type="match status" value="1"/>
</dbReference>
<evidence type="ECO:0000259" key="1">
    <source>
        <dbReference type="PROSITE" id="PS51819"/>
    </source>
</evidence>
<reference evidence="2 3" key="1">
    <citation type="submission" date="2017-01" db="EMBL/GenBank/DDBJ databases">
        <authorList>
            <person name="Mah S.A."/>
            <person name="Swanson W.J."/>
            <person name="Moy G.W."/>
            <person name="Vacquier V.D."/>
        </authorList>
    </citation>
    <scope>NUCLEOTIDE SEQUENCE [LARGE SCALE GENOMIC DNA]</scope>
    <source>
        <strain evidence="2 3">DSM 22694</strain>
    </source>
</reference>
<gene>
    <name evidence="2" type="ORF">RS694_19700</name>
</gene>